<dbReference type="Proteomes" id="UP000256845">
    <property type="component" value="Unassembled WGS sequence"/>
</dbReference>
<dbReference type="EMBL" id="QRDW01000011">
    <property type="protein sequence ID" value="RED45839.1"/>
    <property type="molecule type" value="Genomic_DNA"/>
</dbReference>
<dbReference type="OrthoDB" id="8481290at2"/>
<dbReference type="AlphaFoldDB" id="A0A3D9H8N9"/>
<keyword evidence="2" id="KW-1185">Reference proteome</keyword>
<sequence length="251" mass="27777">MTGFLPRFTAVYLALLFLSIMPARGFCGETESCPLITLSGVENNDFGTLLGTLITEIYREMGYDTEIIYMPGKRGLSMASAGRIAGVSGRVYAIGEQFPTLVRVPTPFTVLIGRAFTDRSDIHITDKTDLHRYRVGSLRGIIFSDDLLNPKNQTLGDSVDQLFRMLIADRIDLALITEVTGTLVAQRDFAGMRIHAEGPVMASIPVYHYLHESRKDLVPKVDAAIQSLKARSRLEQIRHNFLGTDLGPVTN</sequence>
<proteinExistence type="predicted"/>
<dbReference type="Gene3D" id="3.40.190.10">
    <property type="entry name" value="Periplasmic binding protein-like II"/>
    <property type="match status" value="2"/>
</dbReference>
<evidence type="ECO:0000313" key="1">
    <source>
        <dbReference type="EMBL" id="RED45839.1"/>
    </source>
</evidence>
<protein>
    <submittedName>
        <fullName evidence="1">Amino acid ABC transporter substrate-binding protein (PAAT family)</fullName>
    </submittedName>
</protein>
<gene>
    <name evidence="1" type="ORF">DFP90_11186</name>
</gene>
<organism evidence="1 2">
    <name type="scientific">Aestuariispira insulae</name>
    <dbReference type="NCBI Taxonomy" id="1461337"/>
    <lineage>
        <taxon>Bacteria</taxon>
        <taxon>Pseudomonadati</taxon>
        <taxon>Pseudomonadota</taxon>
        <taxon>Alphaproteobacteria</taxon>
        <taxon>Rhodospirillales</taxon>
        <taxon>Kiloniellaceae</taxon>
        <taxon>Aestuariispira</taxon>
    </lineage>
</organism>
<name>A0A3D9H8N9_9PROT</name>
<dbReference type="RefSeq" id="WP_115938440.1">
    <property type="nucleotide sequence ID" value="NZ_QRDW01000011.1"/>
</dbReference>
<comment type="caution">
    <text evidence="1">The sequence shown here is derived from an EMBL/GenBank/DDBJ whole genome shotgun (WGS) entry which is preliminary data.</text>
</comment>
<accession>A0A3D9H8N9</accession>
<reference evidence="1 2" key="1">
    <citation type="submission" date="2018-07" db="EMBL/GenBank/DDBJ databases">
        <title>Genomic Encyclopedia of Type Strains, Phase III (KMG-III): the genomes of soil and plant-associated and newly described type strains.</title>
        <authorList>
            <person name="Whitman W."/>
        </authorList>
    </citation>
    <scope>NUCLEOTIDE SEQUENCE [LARGE SCALE GENOMIC DNA]</scope>
    <source>
        <strain evidence="1 2">CECT 8488</strain>
    </source>
</reference>
<dbReference type="SUPFAM" id="SSF53850">
    <property type="entry name" value="Periplasmic binding protein-like II"/>
    <property type="match status" value="1"/>
</dbReference>
<evidence type="ECO:0000313" key="2">
    <source>
        <dbReference type="Proteomes" id="UP000256845"/>
    </source>
</evidence>